<evidence type="ECO:0008006" key="3">
    <source>
        <dbReference type="Google" id="ProtNLM"/>
    </source>
</evidence>
<protein>
    <recommendedName>
        <fullName evidence="3">SIR2-like domain-containing protein</fullName>
    </recommendedName>
</protein>
<organism evidence="1 2">
    <name type="scientific">Streptococcus dysgalactiae subsp. equisimilis</name>
    <name type="common">Streptococcus equisimilis</name>
    <dbReference type="NCBI Taxonomy" id="119602"/>
    <lineage>
        <taxon>Bacteria</taxon>
        <taxon>Bacillati</taxon>
        <taxon>Bacillota</taxon>
        <taxon>Bacilli</taxon>
        <taxon>Lactobacillales</taxon>
        <taxon>Streptococcaceae</taxon>
        <taxon>Streptococcus</taxon>
    </lineage>
</organism>
<dbReference type="CDD" id="cd01406">
    <property type="entry name" value="SIR2-like"/>
    <property type="match status" value="1"/>
</dbReference>
<evidence type="ECO:0000313" key="2">
    <source>
        <dbReference type="Proteomes" id="UP000339049"/>
    </source>
</evidence>
<proteinExistence type="predicted"/>
<comment type="caution">
    <text evidence="1">The sequence shown here is derived from an EMBL/GenBank/DDBJ whole genome shotgun (WGS) entry which is preliminary data.</text>
</comment>
<dbReference type="EMBL" id="CABEIY010000008">
    <property type="protein sequence ID" value="VTT27315.1"/>
    <property type="molecule type" value="Genomic_DNA"/>
</dbReference>
<accession>A0AAE9QZI1</accession>
<dbReference type="InterPro" id="IPR011202">
    <property type="entry name" value="UCP014677"/>
</dbReference>
<sequence>MNFIEQISENNQFPIIFVGSGITQRYFENAPTWEKLLKDIWLELFDEESYYAKAFELRERFENNDFDIYTNLASLLEKEVSKAFINGNIQVDNLDLKTAYELNISPFKQLVANRFSNLKIREEKIEEIKQFSQMLSKARIIITTNYDNFIEECLKTINVSVKINVGNKGLFLKSSDYGELYKIHGTVDDASTITITKEDYEKNVTKSALINAKILSNLVESPILFLGYSLTDENIRKLLTDFAENSPFDISESAQKIGVVEYLPDSESIETVVSSLPDLSVYYSCLKTDNFTNIYRLISKINQGFLPSEIAKYENVFRKIIEVKGESKDLKTVLTSYEDLANLTEDEIRSKNIVVAFGDERYIYKFPDFKEYVRSYFLDKETIPQEIVIRFIATQPVASHLPIKKYMFAMSEYISKDSNKYTENIKKRLSKEEELSLDDFTSSIGVPLLHSKTLERQTEIVGILEADVPDNVRYNFIATHIKNFPKEELFLLVEKIIDEGIFETSRRRFLKAFDLLHY</sequence>
<evidence type="ECO:0000313" key="1">
    <source>
        <dbReference type="EMBL" id="VTT27315.1"/>
    </source>
</evidence>
<dbReference type="AlphaFoldDB" id="A0AAE9QZI1"/>
<dbReference type="Pfam" id="PF13289">
    <property type="entry name" value="SIR2_2"/>
    <property type="match status" value="1"/>
</dbReference>
<dbReference type="PIRSF" id="PIRSF014677">
    <property type="entry name" value="UCP014677"/>
    <property type="match status" value="1"/>
</dbReference>
<dbReference type="RefSeq" id="WP_001009229.1">
    <property type="nucleotide sequence ID" value="NZ_CABEIX010000004.1"/>
</dbReference>
<gene>
    <name evidence="1" type="ORF">NCTC11557_02318</name>
</gene>
<reference evidence="1 2" key="1">
    <citation type="submission" date="2019-05" db="EMBL/GenBank/DDBJ databases">
        <authorList>
            <consortium name="Pathogen Informatics"/>
        </authorList>
    </citation>
    <scope>NUCLEOTIDE SEQUENCE [LARGE SCALE GENOMIC DNA]</scope>
    <source>
        <strain evidence="1 2">NCTC11557</strain>
    </source>
</reference>
<name>A0AAE9QZI1_STREQ</name>
<dbReference type="Proteomes" id="UP000339049">
    <property type="component" value="Unassembled WGS sequence"/>
</dbReference>